<feature type="non-terminal residue" evidence="2">
    <location>
        <position position="1"/>
    </location>
</feature>
<accession>A0A420JCG7</accession>
<evidence type="ECO:0000313" key="3">
    <source>
        <dbReference type="Proteomes" id="UP000285326"/>
    </source>
</evidence>
<gene>
    <name evidence="2" type="ORF">GcM1_014002</name>
</gene>
<organism evidence="2 3">
    <name type="scientific">Golovinomyces cichoracearum</name>
    <dbReference type="NCBI Taxonomy" id="62708"/>
    <lineage>
        <taxon>Eukaryota</taxon>
        <taxon>Fungi</taxon>
        <taxon>Dikarya</taxon>
        <taxon>Ascomycota</taxon>
        <taxon>Pezizomycotina</taxon>
        <taxon>Leotiomycetes</taxon>
        <taxon>Erysiphales</taxon>
        <taxon>Erysiphaceae</taxon>
        <taxon>Golovinomyces</taxon>
    </lineage>
</organism>
<proteinExistence type="predicted"/>
<comment type="caution">
    <text evidence="2">The sequence shown here is derived from an EMBL/GenBank/DDBJ whole genome shotgun (WGS) entry which is preliminary data.</text>
</comment>
<protein>
    <submittedName>
        <fullName evidence="2">Uncharacterized protein</fullName>
    </submittedName>
</protein>
<feature type="region of interest" description="Disordered" evidence="1">
    <location>
        <begin position="54"/>
        <end position="87"/>
    </location>
</feature>
<evidence type="ECO:0000256" key="1">
    <source>
        <dbReference type="SAM" id="MobiDB-lite"/>
    </source>
</evidence>
<name>A0A420JCG7_9PEZI</name>
<dbReference type="Proteomes" id="UP000285326">
    <property type="component" value="Unassembled WGS sequence"/>
</dbReference>
<evidence type="ECO:0000313" key="2">
    <source>
        <dbReference type="EMBL" id="RKF96046.1"/>
    </source>
</evidence>
<dbReference type="EMBL" id="MCBS01001460">
    <property type="protein sequence ID" value="RKF96046.1"/>
    <property type="molecule type" value="Genomic_DNA"/>
</dbReference>
<sequence>TSEELLALSYLILLPQPLTLRLLLPSQRIKLKFIRPQKKHASYSNAAKTKIQERVPLPGWAPRPPTKQPLRLSHNKTLPRKSQEDTRISPVREIQKFQTGFAICPASSDVHETLLTCMPEIEAFFSTEGDCKVEKPQNFFAYMLSGIPRSYS</sequence>
<feature type="non-terminal residue" evidence="2">
    <location>
        <position position="152"/>
    </location>
</feature>
<reference evidence="2 3" key="1">
    <citation type="journal article" date="2018" name="BMC Genomics">
        <title>Comparative genome analyses reveal sequence features reflecting distinct modes of host-adaptation between dicot and monocot powdery mildew.</title>
        <authorList>
            <person name="Wu Y."/>
            <person name="Ma X."/>
            <person name="Pan Z."/>
            <person name="Kale S.D."/>
            <person name="Song Y."/>
            <person name="King H."/>
            <person name="Zhang Q."/>
            <person name="Presley C."/>
            <person name="Deng X."/>
            <person name="Wei C.I."/>
            <person name="Xiao S."/>
        </authorList>
    </citation>
    <scope>NUCLEOTIDE SEQUENCE [LARGE SCALE GENOMIC DNA]</scope>
    <source>
        <strain evidence="2">UMSG1</strain>
    </source>
</reference>
<dbReference type="AlphaFoldDB" id="A0A420JCG7"/>